<sequence length="73" mass="7925">MVPLRHQPGAHATTPVCREPALHVEGGLTAYVGAKTTQSGRLTKPRSSETKVMMSEPQIASQKNSLTWNARLN</sequence>
<comment type="caution">
    <text evidence="2">The sequence shown here is derived from an EMBL/GenBank/DDBJ whole genome shotgun (WGS) entry which is preliminary data.</text>
</comment>
<dbReference type="EMBL" id="VFQF01000003">
    <property type="protein sequence ID" value="TQN44990.1"/>
    <property type="molecule type" value="Genomic_DNA"/>
</dbReference>
<gene>
    <name evidence="2" type="ORF">FHX52_4214</name>
</gene>
<protein>
    <submittedName>
        <fullName evidence="2">Uncharacterized protein</fullName>
    </submittedName>
</protein>
<name>A0A543PLP7_9MICO</name>
<evidence type="ECO:0000313" key="3">
    <source>
        <dbReference type="Proteomes" id="UP000320085"/>
    </source>
</evidence>
<reference evidence="2 3" key="1">
    <citation type="submission" date="2019-06" db="EMBL/GenBank/DDBJ databases">
        <title>Sequencing the genomes of 1000 actinobacteria strains.</title>
        <authorList>
            <person name="Klenk H.-P."/>
        </authorList>
    </citation>
    <scope>NUCLEOTIDE SEQUENCE [LARGE SCALE GENOMIC DNA]</scope>
    <source>
        <strain evidence="2 3">DSM 21776</strain>
    </source>
</reference>
<proteinExistence type="predicted"/>
<evidence type="ECO:0000256" key="1">
    <source>
        <dbReference type="SAM" id="MobiDB-lite"/>
    </source>
</evidence>
<feature type="compositionally biased region" description="Polar residues" evidence="1">
    <location>
        <begin position="58"/>
        <end position="73"/>
    </location>
</feature>
<accession>A0A543PLP7</accession>
<organism evidence="2 3">
    <name type="scientific">Humibacillus xanthopallidus</name>
    <dbReference type="NCBI Taxonomy" id="412689"/>
    <lineage>
        <taxon>Bacteria</taxon>
        <taxon>Bacillati</taxon>
        <taxon>Actinomycetota</taxon>
        <taxon>Actinomycetes</taxon>
        <taxon>Micrococcales</taxon>
        <taxon>Intrasporangiaceae</taxon>
        <taxon>Humibacillus</taxon>
    </lineage>
</organism>
<dbReference type="Proteomes" id="UP000320085">
    <property type="component" value="Unassembled WGS sequence"/>
</dbReference>
<evidence type="ECO:0000313" key="2">
    <source>
        <dbReference type="EMBL" id="TQN44990.1"/>
    </source>
</evidence>
<dbReference type="AlphaFoldDB" id="A0A543PLP7"/>
<feature type="region of interest" description="Disordered" evidence="1">
    <location>
        <begin position="35"/>
        <end position="73"/>
    </location>
</feature>